<organism evidence="1 2">
    <name type="scientific">Rubroshorea leprosula</name>
    <dbReference type="NCBI Taxonomy" id="152421"/>
    <lineage>
        <taxon>Eukaryota</taxon>
        <taxon>Viridiplantae</taxon>
        <taxon>Streptophyta</taxon>
        <taxon>Embryophyta</taxon>
        <taxon>Tracheophyta</taxon>
        <taxon>Spermatophyta</taxon>
        <taxon>Magnoliopsida</taxon>
        <taxon>eudicotyledons</taxon>
        <taxon>Gunneridae</taxon>
        <taxon>Pentapetalae</taxon>
        <taxon>rosids</taxon>
        <taxon>malvids</taxon>
        <taxon>Malvales</taxon>
        <taxon>Dipterocarpaceae</taxon>
        <taxon>Rubroshorea</taxon>
    </lineage>
</organism>
<name>A0AAV5KM77_9ROSI</name>
<gene>
    <name evidence="1" type="ORF">SLEP1_g35103</name>
</gene>
<dbReference type="EMBL" id="BPVZ01000070">
    <property type="protein sequence ID" value="GKV25708.1"/>
    <property type="molecule type" value="Genomic_DNA"/>
</dbReference>
<accession>A0AAV5KM77</accession>
<dbReference type="AlphaFoldDB" id="A0AAV5KM77"/>
<dbReference type="Proteomes" id="UP001054252">
    <property type="component" value="Unassembled WGS sequence"/>
</dbReference>
<protein>
    <submittedName>
        <fullName evidence="1">Uncharacterized protein</fullName>
    </submittedName>
</protein>
<proteinExistence type="predicted"/>
<sequence>MLRSNENRLKDISTVNVASSWSPSPLGHFIQVNARRILLIVLEVADWSTGGYEGCWRTGY</sequence>
<evidence type="ECO:0000313" key="1">
    <source>
        <dbReference type="EMBL" id="GKV25708.1"/>
    </source>
</evidence>
<reference evidence="1 2" key="1">
    <citation type="journal article" date="2021" name="Commun. Biol.">
        <title>The genome of Shorea leprosula (Dipterocarpaceae) highlights the ecological relevance of drought in aseasonal tropical rainforests.</title>
        <authorList>
            <person name="Ng K.K.S."/>
            <person name="Kobayashi M.J."/>
            <person name="Fawcett J.A."/>
            <person name="Hatakeyama M."/>
            <person name="Paape T."/>
            <person name="Ng C.H."/>
            <person name="Ang C.C."/>
            <person name="Tnah L.H."/>
            <person name="Lee C.T."/>
            <person name="Nishiyama T."/>
            <person name="Sese J."/>
            <person name="O'Brien M.J."/>
            <person name="Copetti D."/>
            <person name="Mohd Noor M.I."/>
            <person name="Ong R.C."/>
            <person name="Putra M."/>
            <person name="Sireger I.Z."/>
            <person name="Indrioko S."/>
            <person name="Kosugi Y."/>
            <person name="Izuno A."/>
            <person name="Isagi Y."/>
            <person name="Lee S.L."/>
            <person name="Shimizu K.K."/>
        </authorList>
    </citation>
    <scope>NUCLEOTIDE SEQUENCE [LARGE SCALE GENOMIC DNA]</scope>
    <source>
        <strain evidence="1">214</strain>
    </source>
</reference>
<comment type="caution">
    <text evidence="1">The sequence shown here is derived from an EMBL/GenBank/DDBJ whole genome shotgun (WGS) entry which is preliminary data.</text>
</comment>
<keyword evidence="2" id="KW-1185">Reference proteome</keyword>
<evidence type="ECO:0000313" key="2">
    <source>
        <dbReference type="Proteomes" id="UP001054252"/>
    </source>
</evidence>